<keyword evidence="4" id="KW-0238">DNA-binding</keyword>
<dbReference type="GO" id="GO:0003677">
    <property type="term" value="F:DNA binding"/>
    <property type="evidence" value="ECO:0007669"/>
    <property type="project" value="UniProtKB-KW"/>
</dbReference>
<evidence type="ECO:0000256" key="4">
    <source>
        <dbReference type="ARBA" id="ARBA00023125"/>
    </source>
</evidence>
<keyword evidence="2" id="KW-0805">Transcription regulation</keyword>
<dbReference type="PANTHER" id="PTHR46373:SF26">
    <property type="entry name" value="OS02G0744950 PROTEIN"/>
    <property type="match status" value="1"/>
</dbReference>
<reference evidence="8" key="1">
    <citation type="journal article" date="2009" name="Rice">
        <title>De Novo Next Generation Sequencing of Plant Genomes.</title>
        <authorList>
            <person name="Rounsley S."/>
            <person name="Marri P.R."/>
            <person name="Yu Y."/>
            <person name="He R."/>
            <person name="Sisneros N."/>
            <person name="Goicoechea J.L."/>
            <person name="Lee S.J."/>
            <person name="Angelova A."/>
            <person name="Kudrna D."/>
            <person name="Luo M."/>
            <person name="Affourtit J."/>
            <person name="Desany B."/>
            <person name="Knight J."/>
            <person name="Niazi F."/>
            <person name="Egholm M."/>
            <person name="Wing R.A."/>
        </authorList>
    </citation>
    <scope>NUCLEOTIDE SEQUENCE [LARGE SCALE GENOMIC DNA]</scope>
    <source>
        <strain evidence="8">cv. IRGC 105608</strain>
    </source>
</reference>
<keyword evidence="3" id="KW-0175">Coiled coil</keyword>
<proteinExistence type="predicted"/>
<evidence type="ECO:0000256" key="3">
    <source>
        <dbReference type="ARBA" id="ARBA00023054"/>
    </source>
</evidence>
<keyword evidence="5" id="KW-0804">Transcription</keyword>
<reference evidence="8" key="2">
    <citation type="submission" date="2015-03" db="UniProtKB">
        <authorList>
            <consortium name="EnsemblPlants"/>
        </authorList>
    </citation>
    <scope>IDENTIFICATION</scope>
</reference>
<evidence type="ECO:0000256" key="5">
    <source>
        <dbReference type="ARBA" id="ARBA00023163"/>
    </source>
</evidence>
<evidence type="ECO:0000313" key="9">
    <source>
        <dbReference type="Proteomes" id="UP000026960"/>
    </source>
</evidence>
<organism evidence="8">
    <name type="scientific">Oryza barthii</name>
    <dbReference type="NCBI Taxonomy" id="65489"/>
    <lineage>
        <taxon>Eukaryota</taxon>
        <taxon>Viridiplantae</taxon>
        <taxon>Streptophyta</taxon>
        <taxon>Embryophyta</taxon>
        <taxon>Tracheophyta</taxon>
        <taxon>Spermatophyta</taxon>
        <taxon>Magnoliopsida</taxon>
        <taxon>Liliopsida</taxon>
        <taxon>Poales</taxon>
        <taxon>Poaceae</taxon>
        <taxon>BOP clade</taxon>
        <taxon>Oryzoideae</taxon>
        <taxon>Oryzeae</taxon>
        <taxon>Oryzinae</taxon>
        <taxon>Oryza</taxon>
    </lineage>
</organism>
<dbReference type="Pfam" id="PF02042">
    <property type="entry name" value="RWP-RK"/>
    <property type="match status" value="1"/>
</dbReference>
<feature type="domain" description="RWP-RK" evidence="7">
    <location>
        <begin position="95"/>
        <end position="184"/>
    </location>
</feature>
<dbReference type="PaxDb" id="65489-OBART02G32320.1"/>
<dbReference type="Gramene" id="OBART02G32320.1">
    <property type="protein sequence ID" value="OBART02G32320.1"/>
    <property type="gene ID" value="OBART02G32320"/>
</dbReference>
<dbReference type="STRING" id="65489.A0A0D3FAF1"/>
<dbReference type="PANTHER" id="PTHR46373">
    <property type="entry name" value="PROTEIN RKD4"/>
    <property type="match status" value="1"/>
</dbReference>
<dbReference type="PROSITE" id="PS51519">
    <property type="entry name" value="RWP_RK"/>
    <property type="match status" value="1"/>
</dbReference>
<comment type="function">
    <text evidence="1">Putative transcription factor.</text>
</comment>
<keyword evidence="6" id="KW-0539">Nucleus</keyword>
<dbReference type="AlphaFoldDB" id="A0A0D3FAF1"/>
<dbReference type="Proteomes" id="UP000026960">
    <property type="component" value="Chromosome 2"/>
</dbReference>
<dbReference type="GO" id="GO:0003700">
    <property type="term" value="F:DNA-binding transcription factor activity"/>
    <property type="evidence" value="ECO:0007669"/>
    <property type="project" value="InterPro"/>
</dbReference>
<dbReference type="EnsemblPlants" id="OBART02G32320.1">
    <property type="protein sequence ID" value="OBART02G32320.1"/>
    <property type="gene ID" value="OBART02G32320"/>
</dbReference>
<dbReference type="InterPro" id="IPR044607">
    <property type="entry name" value="RKD-like"/>
</dbReference>
<dbReference type="InterPro" id="IPR003035">
    <property type="entry name" value="RWP-RK_dom"/>
</dbReference>
<dbReference type="eggNOG" id="ENOG502QSPQ">
    <property type="taxonomic scope" value="Eukaryota"/>
</dbReference>
<evidence type="ECO:0000256" key="6">
    <source>
        <dbReference type="ARBA" id="ARBA00023242"/>
    </source>
</evidence>
<evidence type="ECO:0000313" key="8">
    <source>
        <dbReference type="EnsemblPlants" id="OBART02G32320.1"/>
    </source>
</evidence>
<evidence type="ECO:0000256" key="2">
    <source>
        <dbReference type="ARBA" id="ARBA00023015"/>
    </source>
</evidence>
<dbReference type="HOGENOM" id="CLU_071153_1_0_1"/>
<sequence length="232" mass="27397">MEKWRFYGGHQFQSYSFHEEENLFQDWSLDYLLLGEDEPFFTHHFSTSVHSNFVQDELYTLFDGDILSIWGDMKEDAYHKSDKDGGEKEEKLDHEKAMELQLQRLPSGRQSGEKTLTFELVSQYFCLPIKQAAQELNVGLTLLKRRCRVLGIPRWPHRKVKSLETLIKNVQELGMETGQDEDNTRNAVEMLQQTKKLIEQSPDAKLDDWMKMLRQACFKENYKRRRLLAIEG</sequence>
<keyword evidence="9" id="KW-1185">Reference proteome</keyword>
<evidence type="ECO:0000259" key="7">
    <source>
        <dbReference type="PROSITE" id="PS51519"/>
    </source>
</evidence>
<evidence type="ECO:0000256" key="1">
    <source>
        <dbReference type="ARBA" id="ARBA00004049"/>
    </source>
</evidence>
<accession>A0A0D3FAF1</accession>
<name>A0A0D3FAF1_9ORYZ</name>
<protein>
    <recommendedName>
        <fullName evidence="7">RWP-RK domain-containing protein</fullName>
    </recommendedName>
</protein>